<feature type="compositionally biased region" description="Polar residues" evidence="1">
    <location>
        <begin position="189"/>
        <end position="214"/>
    </location>
</feature>
<accession>A0A2S6C0Q8</accession>
<gene>
    <name evidence="2" type="ORF">CBER1_11797</name>
</gene>
<dbReference type="Proteomes" id="UP000237631">
    <property type="component" value="Unassembled WGS sequence"/>
</dbReference>
<dbReference type="AlphaFoldDB" id="A0A2S6C0Q8"/>
<comment type="caution">
    <text evidence="2">The sequence shown here is derived from an EMBL/GenBank/DDBJ whole genome shotgun (WGS) entry which is preliminary data.</text>
</comment>
<feature type="compositionally biased region" description="Polar residues" evidence="1">
    <location>
        <begin position="47"/>
        <end position="65"/>
    </location>
</feature>
<evidence type="ECO:0000313" key="2">
    <source>
        <dbReference type="EMBL" id="PPJ53289.1"/>
    </source>
</evidence>
<feature type="compositionally biased region" description="Low complexity" evidence="1">
    <location>
        <begin position="77"/>
        <end position="96"/>
    </location>
</feature>
<keyword evidence="3" id="KW-1185">Reference proteome</keyword>
<name>A0A2S6C0Q8_9PEZI</name>
<evidence type="ECO:0000256" key="1">
    <source>
        <dbReference type="SAM" id="MobiDB-lite"/>
    </source>
</evidence>
<proteinExistence type="predicted"/>
<feature type="region of interest" description="Disordered" evidence="1">
    <location>
        <begin position="1"/>
        <end position="338"/>
    </location>
</feature>
<feature type="compositionally biased region" description="Low complexity" evidence="1">
    <location>
        <begin position="229"/>
        <end position="240"/>
    </location>
</feature>
<feature type="compositionally biased region" description="Low complexity" evidence="1">
    <location>
        <begin position="275"/>
        <end position="301"/>
    </location>
</feature>
<feature type="compositionally biased region" description="Polar residues" evidence="1">
    <location>
        <begin position="30"/>
        <end position="39"/>
    </location>
</feature>
<reference evidence="3" key="1">
    <citation type="journal article" date="2017" name="bioRxiv">
        <title>Conservation of a gene cluster reveals novel cercosporin biosynthetic mechanisms and extends production to the genus Colletotrichum.</title>
        <authorList>
            <person name="de Jonge R."/>
            <person name="Ebert M.K."/>
            <person name="Huitt-Roehl C.R."/>
            <person name="Pal P."/>
            <person name="Suttle J.C."/>
            <person name="Spanner R.E."/>
            <person name="Neubauer J.D."/>
            <person name="Jurick W.M.II."/>
            <person name="Stott K.A."/>
            <person name="Secor G.A."/>
            <person name="Thomma B.P.H.J."/>
            <person name="Van de Peer Y."/>
            <person name="Townsend C.A."/>
            <person name="Bolton M.D."/>
        </authorList>
    </citation>
    <scope>NUCLEOTIDE SEQUENCE [LARGE SCALE GENOMIC DNA]</scope>
    <source>
        <strain evidence="3">CBS538.71</strain>
    </source>
</reference>
<feature type="compositionally biased region" description="Polar residues" evidence="1">
    <location>
        <begin position="243"/>
        <end position="257"/>
    </location>
</feature>
<organism evidence="2 3">
    <name type="scientific">Cercospora berteroae</name>
    <dbReference type="NCBI Taxonomy" id="357750"/>
    <lineage>
        <taxon>Eukaryota</taxon>
        <taxon>Fungi</taxon>
        <taxon>Dikarya</taxon>
        <taxon>Ascomycota</taxon>
        <taxon>Pezizomycotina</taxon>
        <taxon>Dothideomycetes</taxon>
        <taxon>Dothideomycetidae</taxon>
        <taxon>Mycosphaerellales</taxon>
        <taxon>Mycosphaerellaceae</taxon>
        <taxon>Cercospora</taxon>
    </lineage>
</organism>
<feature type="compositionally biased region" description="Low complexity" evidence="1">
    <location>
        <begin position="308"/>
        <end position="338"/>
    </location>
</feature>
<feature type="compositionally biased region" description="Low complexity" evidence="1">
    <location>
        <begin position="149"/>
        <end position="176"/>
    </location>
</feature>
<protein>
    <submittedName>
        <fullName evidence="2">Uncharacterized protein</fullName>
    </submittedName>
</protein>
<evidence type="ECO:0000313" key="3">
    <source>
        <dbReference type="Proteomes" id="UP000237631"/>
    </source>
</evidence>
<feature type="compositionally biased region" description="Polar residues" evidence="1">
    <location>
        <begin position="117"/>
        <end position="134"/>
    </location>
</feature>
<sequence length="338" mass="33180">MAHPLLSQGLDQEDQADALFAGLGGAPGQPNAQSASLGQQHGPPASFGQQNGPPSTLGQQQTGAFPQQNGQAGGSPGQQQAGPFGQQGAQPGFNPQTAQNGLGGAPVPPQGAFPDQPGSSNSYAMNTPSWPQQDNGGGYGSPQDPSQFGPAQQLGAQQWQQQGQPPQGFGASGPAPNFQRRAEAGAWGTKSTAQQIPDSGSQMGAPQMGASQMGASPLDASDTEGSQMGNGPPSFNGPPSANLPPTANYAQAMNGQPSFRPGVDNVPGTSGTQKNPAAQAAANAMNPGALGPAQGGSLAPAPGGPTGAGAAQSYEPTPCSTSATTSATKAASAAPSVL</sequence>
<dbReference type="EMBL" id="PNEN01001469">
    <property type="protein sequence ID" value="PPJ53289.1"/>
    <property type="molecule type" value="Genomic_DNA"/>
</dbReference>